<feature type="compositionally biased region" description="Basic and acidic residues" evidence="6">
    <location>
        <begin position="97"/>
        <end position="107"/>
    </location>
</feature>
<evidence type="ECO:0000313" key="14">
    <source>
        <dbReference type="Proteomes" id="UP000516314"/>
    </source>
</evidence>
<dbReference type="GO" id="GO:0046983">
    <property type="term" value="F:protein dimerization activity"/>
    <property type="evidence" value="ECO:0007669"/>
    <property type="project" value="InterPro"/>
</dbReference>
<reference evidence="11 12" key="1">
    <citation type="submission" date="2019-11" db="EMBL/GenBank/DDBJ databases">
        <authorList>
            <person name="Jiao W.-B."/>
            <person name="Schneeberger K."/>
        </authorList>
    </citation>
    <scope>NUCLEOTIDE SEQUENCE [LARGE SCALE GENOMIC DNA]</scope>
    <source>
        <strain evidence="12">cv. An-1</strain>
        <strain evidence="13">cv. C24</strain>
    </source>
</reference>
<feature type="domain" description="BHLH" evidence="7">
    <location>
        <begin position="114"/>
        <end position="163"/>
    </location>
</feature>
<dbReference type="RefSeq" id="NP_175405.2">
    <property type="nucleotide sequence ID" value="NM_103870.3"/>
</dbReference>
<feature type="region of interest" description="Disordered" evidence="6">
    <location>
        <begin position="86"/>
        <end position="124"/>
    </location>
</feature>
<proteinExistence type="predicted"/>
<dbReference type="GO" id="GO:0003677">
    <property type="term" value="F:DNA binding"/>
    <property type="evidence" value="ECO:0007669"/>
    <property type="project" value="UniProtKB-KW"/>
</dbReference>
<dbReference type="Araport" id="AT1G49830"/>
<dbReference type="PROSITE" id="PS50888">
    <property type="entry name" value="BHLH"/>
    <property type="match status" value="1"/>
</dbReference>
<dbReference type="ExpressionAtlas" id="A0A654EH11">
    <property type="expression patterns" value="baseline and differential"/>
</dbReference>
<evidence type="ECO:0000313" key="8">
    <source>
        <dbReference type="Araport" id="AT1G49830"/>
    </source>
</evidence>
<dbReference type="EMBL" id="LR881466">
    <property type="protein sequence ID" value="CAD5315079.1"/>
    <property type="molecule type" value="Genomic_DNA"/>
</dbReference>
<dbReference type="InterPro" id="IPR045843">
    <property type="entry name" value="IND-like"/>
</dbReference>
<dbReference type="CDD" id="cd11393">
    <property type="entry name" value="bHLH_AtbHLH_like"/>
    <property type="match status" value="1"/>
</dbReference>
<sequence length="250" mass="27399">MRGTTDEEDGVMNFSDVLMMSDDVLSSGEVEEDSFGFRFTGNDAPQMLCFGGGNQNDTDLLFSQPSFSPASPLSSRNNACVVNDQSFRSNKKTGSADGHDRVCDPKPGKRCKRDQKKSSLGNAKVKKEKVGEKITTLQHLVSPYGKTDAASVLHETMGYIKFLQDQVQVLSTPYFKHNPLDDEDTGEVNPTMKVKELRSNGLCLVPLAWTVHVANTNGADLWSSAILSPLTSHTNSEPVEIVEVKSHKDK</sequence>
<evidence type="ECO:0000256" key="5">
    <source>
        <dbReference type="ARBA" id="ARBA00023242"/>
    </source>
</evidence>
<dbReference type="InterPro" id="IPR045239">
    <property type="entry name" value="bHLH95_bHLH"/>
</dbReference>
<dbReference type="GeneID" id="841406"/>
<dbReference type="PANTHER" id="PTHR16223:SF171">
    <property type="entry name" value="BASIC HELIX-LOOP-HELIX (BHLH) DNA-BINDING SUPERFAMILY PROTEIN"/>
    <property type="match status" value="1"/>
</dbReference>
<dbReference type="GO" id="GO:0005634">
    <property type="term" value="C:nucleus"/>
    <property type="evidence" value="ECO:0007669"/>
    <property type="project" value="UniProtKB-SubCell"/>
</dbReference>
<accession>A0A654EH11</accession>
<evidence type="ECO:0000313" key="11">
    <source>
        <dbReference type="EMBL" id="VYS48619.1"/>
    </source>
</evidence>
<evidence type="ECO:0000313" key="9">
    <source>
        <dbReference type="EMBL" id="CAA0282641.1"/>
    </source>
</evidence>
<name>A0A654EH11_ARATH</name>
<dbReference type="EMBL" id="CACSHJ010000087">
    <property type="protein sequence ID" value="CAA0282641.1"/>
    <property type="molecule type" value="Genomic_DNA"/>
</dbReference>
<evidence type="ECO:0000256" key="4">
    <source>
        <dbReference type="ARBA" id="ARBA00023163"/>
    </source>
</evidence>
<gene>
    <name evidence="8" type="ordered locus">At1g49830</name>
    <name evidence="11" type="ORF">AN1_LOCUS4100</name>
    <name evidence="10" type="ORF">AT9943_LOCUS3476</name>
    <name evidence="9" type="ORF">C24_LOCUS3981</name>
</gene>
<evidence type="ECO:0000256" key="2">
    <source>
        <dbReference type="ARBA" id="ARBA00023015"/>
    </source>
</evidence>
<dbReference type="SMR" id="A0A654EH11"/>
<dbReference type="InterPro" id="IPR036638">
    <property type="entry name" value="HLH_DNA-bd_sf"/>
</dbReference>
<dbReference type="GO" id="GO:0003700">
    <property type="term" value="F:DNA-binding transcription factor activity"/>
    <property type="evidence" value="ECO:0007669"/>
    <property type="project" value="InterPro"/>
</dbReference>
<evidence type="ECO:0000313" key="10">
    <source>
        <dbReference type="EMBL" id="CAD5315079.1"/>
    </source>
</evidence>
<reference evidence="10 14" key="2">
    <citation type="submission" date="2020-09" db="EMBL/GenBank/DDBJ databases">
        <authorList>
            <person name="Ashkenazy H."/>
        </authorList>
    </citation>
    <scope>NUCLEOTIDE SEQUENCE [LARGE SCALE GENOMIC DNA]</scope>
    <source>
        <strain evidence="14">cv. Cdm-0</strain>
    </source>
</reference>
<dbReference type="OrthoDB" id="1075457at2759"/>
<organism evidence="11 12">
    <name type="scientific">Arabidopsis thaliana</name>
    <name type="common">Mouse-ear cress</name>
    <dbReference type="NCBI Taxonomy" id="3702"/>
    <lineage>
        <taxon>Eukaryota</taxon>
        <taxon>Viridiplantae</taxon>
        <taxon>Streptophyta</taxon>
        <taxon>Embryophyta</taxon>
        <taxon>Tracheophyta</taxon>
        <taxon>Spermatophyta</taxon>
        <taxon>Magnoliopsida</taxon>
        <taxon>eudicotyledons</taxon>
        <taxon>Gunneridae</taxon>
        <taxon>Pentapetalae</taxon>
        <taxon>rosids</taxon>
        <taxon>malvids</taxon>
        <taxon>Brassicales</taxon>
        <taxon>Brassicaceae</taxon>
        <taxon>Camelineae</taxon>
        <taxon>Arabidopsis</taxon>
    </lineage>
</organism>
<evidence type="ECO:0000256" key="3">
    <source>
        <dbReference type="ARBA" id="ARBA00023125"/>
    </source>
</evidence>
<protein>
    <submittedName>
        <fullName evidence="10">(thale cress) hypothetical protein</fullName>
    </submittedName>
</protein>
<dbReference type="OMA" id="ERVEKQW"/>
<dbReference type="AlphaFoldDB" id="A0A654EH11"/>
<dbReference type="Proteomes" id="UP000516314">
    <property type="component" value="Chromosome 1"/>
</dbReference>
<keyword evidence="4" id="KW-0804">Transcription</keyword>
<comment type="subcellular location">
    <subcellularLocation>
        <location evidence="1">Nucleus</location>
    </subcellularLocation>
</comment>
<dbReference type="PANTHER" id="PTHR16223">
    <property type="entry name" value="TRANSCRIPTION FACTOR BHLH83-RELATED"/>
    <property type="match status" value="1"/>
</dbReference>
<evidence type="ECO:0000256" key="1">
    <source>
        <dbReference type="ARBA" id="ARBA00004123"/>
    </source>
</evidence>
<evidence type="ECO:0000313" key="12">
    <source>
        <dbReference type="Proteomes" id="UP000426265"/>
    </source>
</evidence>
<evidence type="ECO:0000313" key="13">
    <source>
        <dbReference type="Proteomes" id="UP000434276"/>
    </source>
</evidence>
<dbReference type="Proteomes" id="UP000426265">
    <property type="component" value="Unassembled WGS sequence"/>
</dbReference>
<dbReference type="EMBL" id="CACRSJ010000104">
    <property type="protein sequence ID" value="VYS48619.1"/>
    <property type="molecule type" value="Genomic_DNA"/>
</dbReference>
<dbReference type="Proteomes" id="UP000434276">
    <property type="component" value="Unassembled WGS sequence"/>
</dbReference>
<keyword evidence="2" id="KW-0805">Transcription regulation</keyword>
<dbReference type="InterPro" id="IPR011598">
    <property type="entry name" value="bHLH_dom"/>
</dbReference>
<keyword evidence="5" id="KW-0539">Nucleus</keyword>
<evidence type="ECO:0000256" key="6">
    <source>
        <dbReference type="SAM" id="MobiDB-lite"/>
    </source>
</evidence>
<evidence type="ECO:0000259" key="7">
    <source>
        <dbReference type="PROSITE" id="PS50888"/>
    </source>
</evidence>
<keyword evidence="3" id="KW-0238">DNA-binding</keyword>
<dbReference type="SUPFAM" id="SSF47459">
    <property type="entry name" value="HLH, helix-loop-helix DNA-binding domain"/>
    <property type="match status" value="1"/>
</dbReference>